<evidence type="ECO:0000313" key="6">
    <source>
        <dbReference type="EMBL" id="MFC5722308.1"/>
    </source>
</evidence>
<comment type="caution">
    <text evidence="6">The sequence shown here is derived from an EMBL/GenBank/DDBJ whole genome shotgun (WGS) entry which is preliminary data.</text>
</comment>
<dbReference type="PRINTS" id="PR00411">
    <property type="entry name" value="PNDRDTASEI"/>
</dbReference>
<organism evidence="6 7">
    <name type="scientific">Streptomyces gamaensis</name>
    <dbReference type="NCBI Taxonomy" id="1763542"/>
    <lineage>
        <taxon>Bacteria</taxon>
        <taxon>Bacillati</taxon>
        <taxon>Actinomycetota</taxon>
        <taxon>Actinomycetes</taxon>
        <taxon>Kitasatosporales</taxon>
        <taxon>Streptomycetaceae</taxon>
        <taxon>Streptomyces</taxon>
    </lineage>
</organism>
<dbReference type="InterPro" id="IPR039650">
    <property type="entry name" value="HdrA-like"/>
</dbReference>
<sequence>MHSPEEKQPQAVEEFDVVVVGGGSAGVAAAAGAARTGCRTRLIEKYAFLGGAATASSVSIYCGFFDQSRRRVVDGVGGRVLRRLHQRGVYQEGSFSWSGNHFVLLDVETTKAVLDEETAAAGVDVRLHSTLVGARQEDGRLREIEIAGPGGRHRVRARAFVDASGDGALCALSGAGVRIAPLADRQTSTLVSRYGGVAPDADLSREGVRAAVTAHNRRSSRPLPREQGVLARLPVTGEIIALLADEHADTLDAAALTAAEINARRQARDYLDAFRAHLPGWEGAYLLATGPQLGIRESRRLRAREEVRGSDVLAARKRPGESIARCGWPVEDHAGPGVTRYVPIEGKGWYDIPYGAICSADLDNLWAAGRLTGSDDDAFASLRVMGTAFATGHAAGVAAALYARGTEHVVPAIRTELLRQGAFV</sequence>
<dbReference type="SUPFAM" id="SSF51905">
    <property type="entry name" value="FAD/NAD(P)-binding domain"/>
    <property type="match status" value="1"/>
</dbReference>
<dbReference type="Pfam" id="PF12831">
    <property type="entry name" value="FAD_oxidored"/>
    <property type="match status" value="1"/>
</dbReference>
<evidence type="ECO:0000313" key="7">
    <source>
        <dbReference type="Proteomes" id="UP001596083"/>
    </source>
</evidence>
<evidence type="ECO:0000256" key="4">
    <source>
        <dbReference type="ARBA" id="ARBA00023004"/>
    </source>
</evidence>
<dbReference type="Gene3D" id="3.50.50.60">
    <property type="entry name" value="FAD/NAD(P)-binding domain"/>
    <property type="match status" value="1"/>
</dbReference>
<gene>
    <name evidence="6" type="ORF">ACFP1Z_19260</name>
</gene>
<keyword evidence="5" id="KW-0411">Iron-sulfur</keyword>
<name>A0ABW0Z339_9ACTN</name>
<evidence type="ECO:0000256" key="1">
    <source>
        <dbReference type="ARBA" id="ARBA00022485"/>
    </source>
</evidence>
<dbReference type="InterPro" id="IPR036188">
    <property type="entry name" value="FAD/NAD-bd_sf"/>
</dbReference>
<evidence type="ECO:0000256" key="3">
    <source>
        <dbReference type="ARBA" id="ARBA00023002"/>
    </source>
</evidence>
<keyword evidence="3" id="KW-0560">Oxidoreductase</keyword>
<dbReference type="EMBL" id="JBHSPB010000011">
    <property type="protein sequence ID" value="MFC5722308.1"/>
    <property type="molecule type" value="Genomic_DNA"/>
</dbReference>
<keyword evidence="7" id="KW-1185">Reference proteome</keyword>
<reference evidence="7" key="1">
    <citation type="journal article" date="2019" name="Int. J. Syst. Evol. Microbiol.">
        <title>The Global Catalogue of Microorganisms (GCM) 10K type strain sequencing project: providing services to taxonomists for standard genome sequencing and annotation.</title>
        <authorList>
            <consortium name="The Broad Institute Genomics Platform"/>
            <consortium name="The Broad Institute Genome Sequencing Center for Infectious Disease"/>
            <person name="Wu L."/>
            <person name="Ma J."/>
        </authorList>
    </citation>
    <scope>NUCLEOTIDE SEQUENCE [LARGE SCALE GENOMIC DNA]</scope>
    <source>
        <strain evidence="7">CGMCC 4.7304</strain>
    </source>
</reference>
<dbReference type="Proteomes" id="UP001596083">
    <property type="component" value="Unassembled WGS sequence"/>
</dbReference>
<keyword evidence="4" id="KW-0408">Iron</keyword>
<accession>A0ABW0Z339</accession>
<dbReference type="RefSeq" id="WP_390317692.1">
    <property type="nucleotide sequence ID" value="NZ_JBHSPB010000011.1"/>
</dbReference>
<proteinExistence type="predicted"/>
<keyword evidence="1" id="KW-0004">4Fe-4S</keyword>
<evidence type="ECO:0000256" key="2">
    <source>
        <dbReference type="ARBA" id="ARBA00022723"/>
    </source>
</evidence>
<keyword evidence="2" id="KW-0479">Metal-binding</keyword>
<evidence type="ECO:0000256" key="5">
    <source>
        <dbReference type="ARBA" id="ARBA00023014"/>
    </source>
</evidence>
<dbReference type="PANTHER" id="PTHR43498">
    <property type="entry name" value="FERREDOXIN:COB-COM HETERODISULFIDE REDUCTASE SUBUNIT A"/>
    <property type="match status" value="1"/>
</dbReference>
<protein>
    <submittedName>
        <fullName evidence="6">FAD-dependent oxidoreductase</fullName>
    </submittedName>
</protein>
<dbReference type="PANTHER" id="PTHR43498:SF1">
    <property type="entry name" value="COB--COM HETERODISULFIDE REDUCTASE IRON-SULFUR SUBUNIT A"/>
    <property type="match status" value="1"/>
</dbReference>